<keyword evidence="6 9" id="KW-0464">Manganese</keyword>
<keyword evidence="5 9" id="KW-0560">Oxidoreductase</keyword>
<reference evidence="13 14" key="1">
    <citation type="submission" date="2020-12" db="EMBL/GenBank/DDBJ databases">
        <title>Revised draft genomes of Rhodomicrobium vannielii ATCC 17100 and Rhodomicrobium udaipurense JA643.</title>
        <authorList>
            <person name="Conners E.M."/>
            <person name="Davenport E.J."/>
            <person name="Bose A."/>
        </authorList>
    </citation>
    <scope>NUCLEOTIDE SEQUENCE [LARGE SCALE GENOMIC DNA]</scope>
    <source>
        <strain evidence="13 14">JA643</strain>
    </source>
</reference>
<dbReference type="InterPro" id="IPR036291">
    <property type="entry name" value="NAD(P)-bd_dom_sf"/>
</dbReference>
<dbReference type="Gene3D" id="3.40.50.720">
    <property type="entry name" value="NAD(P)-binding Rossmann-like Domain"/>
    <property type="match status" value="1"/>
</dbReference>
<comment type="function">
    <text evidence="9">Catalyzes the NADPH-dependent rearrangement and reduction of 1-deoxy-D-xylulose-5-phosphate (DXP) to 2-C-methyl-D-erythritol 4-phosphate (MEP).</text>
</comment>
<evidence type="ECO:0000256" key="9">
    <source>
        <dbReference type="HAMAP-Rule" id="MF_00183"/>
    </source>
</evidence>
<evidence type="ECO:0000256" key="3">
    <source>
        <dbReference type="ARBA" id="ARBA00022723"/>
    </source>
</evidence>
<dbReference type="GO" id="GO:0016853">
    <property type="term" value="F:isomerase activity"/>
    <property type="evidence" value="ECO:0007669"/>
    <property type="project" value="UniProtKB-KW"/>
</dbReference>
<comment type="similarity">
    <text evidence="2 9">Belongs to the DXR family.</text>
</comment>
<feature type="binding site" evidence="9">
    <location>
        <position position="53"/>
    </location>
    <ligand>
        <name>NADPH</name>
        <dbReference type="ChEBI" id="CHEBI:57783"/>
    </ligand>
</feature>
<dbReference type="Pfam" id="PF08436">
    <property type="entry name" value="DXP_redisom_C"/>
    <property type="match status" value="1"/>
</dbReference>
<feature type="binding site" evidence="9">
    <location>
        <position position="233"/>
    </location>
    <ligand>
        <name>Mn(2+)</name>
        <dbReference type="ChEBI" id="CHEBI:29035"/>
    </ligand>
</feature>
<dbReference type="GO" id="GO:0030604">
    <property type="term" value="F:1-deoxy-D-xylulose-5-phosphate reductoisomerase activity"/>
    <property type="evidence" value="ECO:0007669"/>
    <property type="project" value="UniProtKB-UniRule"/>
</dbReference>
<feature type="binding site" evidence="9">
    <location>
        <position position="211"/>
    </location>
    <ligand>
        <name>1-deoxy-D-xylulose 5-phosphate</name>
        <dbReference type="ChEBI" id="CHEBI:57792"/>
    </ligand>
</feature>
<accession>A0A8I1GBW4</accession>
<dbReference type="InterPro" id="IPR013512">
    <property type="entry name" value="DXP_reductoisomerase_N"/>
</dbReference>
<feature type="binding site" evidence="9">
    <location>
        <position position="233"/>
    </location>
    <ligand>
        <name>1-deoxy-D-xylulose 5-phosphate</name>
        <dbReference type="ChEBI" id="CHEBI:57792"/>
    </ligand>
</feature>
<feature type="binding site" evidence="9">
    <location>
        <position position="26"/>
    </location>
    <ligand>
        <name>NADPH</name>
        <dbReference type="ChEBI" id="CHEBI:57783"/>
    </ligand>
</feature>
<feature type="binding site" evidence="9">
    <location>
        <position position="188"/>
    </location>
    <ligand>
        <name>1-deoxy-D-xylulose 5-phosphate</name>
        <dbReference type="ChEBI" id="CHEBI:57792"/>
    </ligand>
</feature>
<name>A0A8I1GBW4_9HYPH</name>
<dbReference type="NCBIfam" id="TIGR00243">
    <property type="entry name" value="Dxr"/>
    <property type="match status" value="1"/>
</dbReference>
<feature type="binding site" evidence="9">
    <location>
        <position position="217"/>
    </location>
    <ligand>
        <name>NADPH</name>
        <dbReference type="ChEBI" id="CHEBI:57783"/>
    </ligand>
</feature>
<keyword evidence="13" id="KW-0413">Isomerase</keyword>
<evidence type="ECO:0000256" key="8">
    <source>
        <dbReference type="ARBA" id="ARBA00048543"/>
    </source>
</evidence>
<dbReference type="Pfam" id="PF13288">
    <property type="entry name" value="DXPR_C"/>
    <property type="match status" value="1"/>
</dbReference>
<keyword evidence="3 9" id="KW-0479">Metal-binding</keyword>
<dbReference type="EMBL" id="JAEMUK010000078">
    <property type="protein sequence ID" value="MBJ7544232.1"/>
    <property type="molecule type" value="Genomic_DNA"/>
</dbReference>
<feature type="binding site" evidence="9">
    <location>
        <position position="137"/>
    </location>
    <ligand>
        <name>1-deoxy-D-xylulose 5-phosphate</name>
        <dbReference type="ChEBI" id="CHEBI:57792"/>
    </ligand>
</feature>
<feature type="binding site" evidence="9">
    <location>
        <position position="138"/>
    </location>
    <ligand>
        <name>NADPH</name>
        <dbReference type="ChEBI" id="CHEBI:57783"/>
    </ligand>
</feature>
<evidence type="ECO:0000313" key="14">
    <source>
        <dbReference type="Proteomes" id="UP000623250"/>
    </source>
</evidence>
<evidence type="ECO:0000256" key="1">
    <source>
        <dbReference type="ARBA" id="ARBA00005094"/>
    </source>
</evidence>
<comment type="cofactor">
    <cofactor evidence="9">
        <name>Mg(2+)</name>
        <dbReference type="ChEBI" id="CHEBI:18420"/>
    </cofactor>
    <cofactor evidence="9">
        <name>Mn(2+)</name>
        <dbReference type="ChEBI" id="CHEBI:29035"/>
    </cofactor>
</comment>
<feature type="binding site" evidence="9">
    <location>
        <position position="25"/>
    </location>
    <ligand>
        <name>NADPH</name>
        <dbReference type="ChEBI" id="CHEBI:57783"/>
    </ligand>
</feature>
<feature type="binding site" evidence="9">
    <location>
        <position position="229"/>
    </location>
    <ligand>
        <name>1-deoxy-D-xylulose 5-phosphate</name>
        <dbReference type="ChEBI" id="CHEBI:57792"/>
    </ligand>
</feature>
<feature type="domain" description="DXP reductoisomerase C-terminal" evidence="12">
    <location>
        <begin position="274"/>
        <end position="394"/>
    </location>
</feature>
<dbReference type="SUPFAM" id="SSF69055">
    <property type="entry name" value="1-deoxy-D-xylulose-5-phosphate reductoisomerase, C-terminal domain"/>
    <property type="match status" value="1"/>
</dbReference>
<evidence type="ECO:0000256" key="6">
    <source>
        <dbReference type="ARBA" id="ARBA00023211"/>
    </source>
</evidence>
<dbReference type="HAMAP" id="MF_00183">
    <property type="entry name" value="DXP_reductoisom"/>
    <property type="match status" value="1"/>
</dbReference>
<dbReference type="GO" id="GO:0070402">
    <property type="term" value="F:NADPH binding"/>
    <property type="evidence" value="ECO:0007669"/>
    <property type="project" value="InterPro"/>
</dbReference>
<evidence type="ECO:0000259" key="10">
    <source>
        <dbReference type="Pfam" id="PF02670"/>
    </source>
</evidence>
<dbReference type="PANTHER" id="PTHR30525:SF0">
    <property type="entry name" value="1-DEOXY-D-XYLULOSE 5-PHOSPHATE REDUCTOISOMERASE, CHLOROPLASTIC"/>
    <property type="match status" value="1"/>
</dbReference>
<evidence type="ECO:0000256" key="4">
    <source>
        <dbReference type="ARBA" id="ARBA00022857"/>
    </source>
</evidence>
<feature type="binding site" evidence="9">
    <location>
        <position position="224"/>
    </location>
    <ligand>
        <name>1-deoxy-D-xylulose 5-phosphate</name>
        <dbReference type="ChEBI" id="CHEBI:57792"/>
    </ligand>
</feature>
<dbReference type="InterPro" id="IPR003821">
    <property type="entry name" value="DXP_reductoisomerase"/>
</dbReference>
<protein>
    <recommendedName>
        <fullName evidence="9">1-deoxy-D-xylulose 5-phosphate reductoisomerase</fullName>
        <shortName evidence="9">DXP reductoisomerase</shortName>
        <ecNumber evidence="9">1.1.1.267</ecNumber>
    </recommendedName>
    <alternativeName>
        <fullName evidence="9">1-deoxyxylulose-5-phosphate reductoisomerase</fullName>
    </alternativeName>
    <alternativeName>
        <fullName evidence="9">2-C-methyl-D-erythritol 4-phosphate synthase</fullName>
    </alternativeName>
</protein>
<feature type="binding site" evidence="9">
    <location>
        <position position="52"/>
    </location>
    <ligand>
        <name>NADPH</name>
        <dbReference type="ChEBI" id="CHEBI:57783"/>
    </ligand>
</feature>
<proteinExistence type="inferred from homology"/>
<dbReference type="InterPro" id="IPR026877">
    <property type="entry name" value="DXPR_C"/>
</dbReference>
<keyword evidence="7 9" id="KW-0414">Isoprene biosynthesis</keyword>
<keyword evidence="9" id="KW-0460">Magnesium</keyword>
<feature type="binding site" evidence="9">
    <location>
        <position position="230"/>
    </location>
    <ligand>
        <name>1-deoxy-D-xylulose 5-phosphate</name>
        <dbReference type="ChEBI" id="CHEBI:57792"/>
    </ligand>
</feature>
<sequence>MTKNGQAHELNGAGYRKRVSVLGATGTIGDSTCDLLAQNPDRFEVVALSANRNAKKLASLAVQFKAKFAAIADESAGAELRGLLAGTGIECGAGKSAVVDAGARDADVVMASIVGYAGLAPTLAALKQGRTVALANKECLVCAGAYFMNERERYGTTLLPVDSEHSAVFQSLDEQEGRYVEKIVLTASGGPFRTWTKEQIAAARVEDALKHPNWTMGQKITIDSATLMNKGLEIIEAFHLFKVRADQLDAVVHPQSIIHALVYYTDGSVIAQASVPDMRTPIALSLAWPERLKAETIKRLDLAEAATLTFEKPDETRFPALRLAKEVLKSGGNTPTVLNAANEVAVEAFLNRQISFPGIAEAVERTLDMATSALAGVLPDSLDAVTHIDERARDIAKLALSSARPAVTIAEAAAPRI</sequence>
<evidence type="ECO:0000313" key="13">
    <source>
        <dbReference type="EMBL" id="MBJ7544232.1"/>
    </source>
</evidence>
<dbReference type="RefSeq" id="WP_081796779.1">
    <property type="nucleotide sequence ID" value="NZ_JAEMUK010000078.1"/>
</dbReference>
<dbReference type="GO" id="GO:0051484">
    <property type="term" value="P:isopentenyl diphosphate biosynthetic process, methylerythritol 4-phosphate pathway involved in terpenoid biosynthetic process"/>
    <property type="evidence" value="ECO:0007669"/>
    <property type="project" value="UniProtKB-ARBA"/>
</dbReference>
<dbReference type="AlphaFoldDB" id="A0A8I1GBW4"/>
<keyword evidence="4 9" id="KW-0521">NADP</keyword>
<feature type="binding site" evidence="9">
    <location>
        <position position="163"/>
    </location>
    <ligand>
        <name>1-deoxy-D-xylulose 5-phosphate</name>
        <dbReference type="ChEBI" id="CHEBI:57792"/>
    </ligand>
</feature>
<dbReference type="SUPFAM" id="SSF51735">
    <property type="entry name" value="NAD(P)-binding Rossmann-fold domains"/>
    <property type="match status" value="1"/>
</dbReference>
<keyword evidence="14" id="KW-1185">Reference proteome</keyword>
<dbReference type="Pfam" id="PF02670">
    <property type="entry name" value="DXP_reductoisom"/>
    <property type="match status" value="1"/>
</dbReference>
<evidence type="ECO:0000256" key="7">
    <source>
        <dbReference type="ARBA" id="ARBA00023229"/>
    </source>
</evidence>
<gene>
    <name evidence="9" type="primary">dxr</name>
    <name evidence="13" type="ORF">JDN41_11820</name>
</gene>
<dbReference type="PIRSF" id="PIRSF006205">
    <property type="entry name" value="Dxp_reductismrs"/>
    <property type="match status" value="1"/>
</dbReference>
<dbReference type="Gene3D" id="1.10.1740.10">
    <property type="match status" value="1"/>
</dbReference>
<comment type="caution">
    <text evidence="9">Lacks conserved residue(s) required for the propagation of feature annotation.</text>
</comment>
<comment type="caution">
    <text evidence="13">The sequence shown here is derived from an EMBL/GenBank/DDBJ whole genome shotgun (WGS) entry which is preliminary data.</text>
</comment>
<feature type="binding site" evidence="9">
    <location>
        <position position="162"/>
    </location>
    <ligand>
        <name>Mn(2+)</name>
        <dbReference type="ChEBI" id="CHEBI:29035"/>
    </ligand>
</feature>
<dbReference type="SUPFAM" id="SSF55347">
    <property type="entry name" value="Glyceraldehyde-3-phosphate dehydrogenase-like, C-terminal domain"/>
    <property type="match status" value="1"/>
</dbReference>
<dbReference type="GO" id="GO:0030145">
    <property type="term" value="F:manganese ion binding"/>
    <property type="evidence" value="ECO:0007669"/>
    <property type="project" value="TreeGrafter"/>
</dbReference>
<feature type="binding site" evidence="9">
    <location>
        <position position="28"/>
    </location>
    <ligand>
        <name>NADPH</name>
        <dbReference type="ChEBI" id="CHEBI:57783"/>
    </ligand>
</feature>
<feature type="domain" description="1-deoxy-D-xylulose 5-phosphate reductoisomerase N-terminal" evidence="10">
    <location>
        <begin position="19"/>
        <end position="144"/>
    </location>
</feature>
<organism evidence="13 14">
    <name type="scientific">Rhodomicrobium udaipurense</name>
    <dbReference type="NCBI Taxonomy" id="1202716"/>
    <lineage>
        <taxon>Bacteria</taxon>
        <taxon>Pseudomonadati</taxon>
        <taxon>Pseudomonadota</taxon>
        <taxon>Alphaproteobacteria</taxon>
        <taxon>Hyphomicrobiales</taxon>
        <taxon>Hyphomicrobiaceae</taxon>
        <taxon>Rhodomicrobium</taxon>
    </lineage>
</organism>
<comment type="pathway">
    <text evidence="1 9">Isoprenoid biosynthesis; isopentenyl diphosphate biosynthesis via DXP pathway; isopentenyl diphosphate from 1-deoxy-D-xylulose 5-phosphate: step 1/6.</text>
</comment>
<dbReference type="PANTHER" id="PTHR30525">
    <property type="entry name" value="1-DEOXY-D-XYLULOSE 5-PHOSPHATE REDUCTOISOMERASE"/>
    <property type="match status" value="1"/>
</dbReference>
<feature type="binding site" evidence="9">
    <location>
        <position position="136"/>
    </location>
    <ligand>
        <name>NADPH</name>
        <dbReference type="ChEBI" id="CHEBI:57783"/>
    </ligand>
</feature>
<feature type="binding site" evidence="9">
    <location>
        <position position="164"/>
    </location>
    <ligand>
        <name>Mn(2+)</name>
        <dbReference type="ChEBI" id="CHEBI:29035"/>
    </ligand>
</feature>
<dbReference type="UniPathway" id="UPA00056">
    <property type="reaction ID" value="UER00092"/>
</dbReference>
<dbReference type="EC" id="1.1.1.267" evidence="9"/>
<evidence type="ECO:0000259" key="12">
    <source>
        <dbReference type="Pfam" id="PF13288"/>
    </source>
</evidence>
<evidence type="ECO:0000259" key="11">
    <source>
        <dbReference type="Pfam" id="PF08436"/>
    </source>
</evidence>
<dbReference type="FunFam" id="3.40.50.720:FF:000045">
    <property type="entry name" value="1-deoxy-D-xylulose 5-phosphate reductoisomerase"/>
    <property type="match status" value="1"/>
</dbReference>
<comment type="catalytic activity">
    <reaction evidence="8">
        <text>2-C-methyl-D-erythritol 4-phosphate + NADP(+) = 1-deoxy-D-xylulose 5-phosphate + NADPH + H(+)</text>
        <dbReference type="Rhea" id="RHEA:13717"/>
        <dbReference type="ChEBI" id="CHEBI:15378"/>
        <dbReference type="ChEBI" id="CHEBI:57783"/>
        <dbReference type="ChEBI" id="CHEBI:57792"/>
        <dbReference type="ChEBI" id="CHEBI:58262"/>
        <dbReference type="ChEBI" id="CHEBI:58349"/>
        <dbReference type="EC" id="1.1.1.267"/>
    </reaction>
    <physiologicalReaction direction="right-to-left" evidence="8">
        <dbReference type="Rhea" id="RHEA:13719"/>
    </physiologicalReaction>
</comment>
<feature type="domain" description="1-deoxy-D-xylulose 5-phosphate reductoisomerase C-terminal" evidence="11">
    <location>
        <begin position="158"/>
        <end position="241"/>
    </location>
</feature>
<dbReference type="InterPro" id="IPR036169">
    <property type="entry name" value="DXPR_C_sf"/>
</dbReference>
<feature type="binding site" evidence="9">
    <location>
        <position position="164"/>
    </location>
    <ligand>
        <name>1-deoxy-D-xylulose 5-phosphate</name>
        <dbReference type="ChEBI" id="CHEBI:57792"/>
    </ligand>
</feature>
<evidence type="ECO:0000256" key="5">
    <source>
        <dbReference type="ARBA" id="ARBA00023002"/>
    </source>
</evidence>
<evidence type="ECO:0000256" key="2">
    <source>
        <dbReference type="ARBA" id="ARBA00006825"/>
    </source>
</evidence>
<dbReference type="Proteomes" id="UP000623250">
    <property type="component" value="Unassembled WGS sequence"/>
</dbReference>
<dbReference type="InterPro" id="IPR013644">
    <property type="entry name" value="DXP_reductoisomerase_C"/>
</dbReference>